<organism evidence="3 4">
    <name type="scientific">Hesseltinella vesiculosa</name>
    <dbReference type="NCBI Taxonomy" id="101127"/>
    <lineage>
        <taxon>Eukaryota</taxon>
        <taxon>Fungi</taxon>
        <taxon>Fungi incertae sedis</taxon>
        <taxon>Mucoromycota</taxon>
        <taxon>Mucoromycotina</taxon>
        <taxon>Mucoromycetes</taxon>
        <taxon>Mucorales</taxon>
        <taxon>Cunninghamellaceae</taxon>
        <taxon>Hesseltinella</taxon>
    </lineage>
</organism>
<evidence type="ECO:0000313" key="3">
    <source>
        <dbReference type="EMBL" id="ORX51673.1"/>
    </source>
</evidence>
<name>A0A1X2GE53_9FUNG</name>
<dbReference type="OrthoDB" id="2104804at2759"/>
<dbReference type="AlphaFoldDB" id="A0A1X2GE53"/>
<sequence length="863" mass="99394">MLDNNVHRLHRRMPMRQVWTEYQRMQNTASEYDRKHVYSIECRDCNALLTNRGMNAVLLSDRSIELFSTDLLPDRIGLVEGDYSAVACTCRVRDSACHTCGNIVGYHVNVPCKVCLSQPNNGHFWMFRSISVRARPIFIQMVGENKMRDLPLLWGFVHSAGEFETGYFKSGDEIAAHQSCQLSVKLTSNIKLITKNPVTRIEARSKDGEMPDDTILPTEDSSSPYSCKNIPLPYPITRHIVKQALGFYETDHSDPLGKLMSSAPIGHYASHTYVSAPLDLSKPFVLLPFDPTRARPEAMRDSVCVRIMVPPSILNPYPTSEFHYRYEPYPPAIPVSHIHDNGTSNFHPAAWWDMLQVSSRHLVTNASVPINMRPWAGYPVLDDAFRDIWFSNNADSLPDWSRRTMKMMVERQWVHVYEADVVFPDDGPYALEANLEFQDAYWNVEHGPVQPYSAVSLPVKPSAILHVRDENKNSDIIRIVEDHLALPLCRLKSRNIRGRWLPWPFEDDDPRLAKITGLDRHGKFWAPYACRYRHIEHNEFFTCLANRYEGKIAIYGDSNIRRSVKSFMTNGQWCQGYHHHNVAPEPSNRKSSRHAWPAKLFDDASLQPMPHQTQRPASPSPSSVNTDDMKDASNYAASPQQWSFSPTTPQLRSCRCEDYREESWDPQWFNASARRQDIVFGDQVLASSYKWDGLTFINDPYWTSGFDESSNLTMPRDSRVVIVSLGNWDMAYSQLTEYRDSLLKLVSLINAHYDHHTLIVYRSPQFYCCRVDMSERFRQTNSQRLYVFDNLARHILESEFNGRLVHWDTMHMGEARTWEEKFQIASTCPSNHAQADVVHLENQVLMNTLCNDIEVNENGELIT</sequence>
<dbReference type="Pfam" id="PF14976">
    <property type="entry name" value="YPEH2ZP"/>
    <property type="match status" value="1"/>
</dbReference>
<feature type="compositionally biased region" description="Polar residues" evidence="2">
    <location>
        <begin position="610"/>
        <end position="626"/>
    </location>
</feature>
<reference evidence="3 4" key="1">
    <citation type="submission" date="2016-07" db="EMBL/GenBank/DDBJ databases">
        <title>Pervasive Adenine N6-methylation of Active Genes in Fungi.</title>
        <authorList>
            <consortium name="DOE Joint Genome Institute"/>
            <person name="Mondo S.J."/>
            <person name="Dannebaum R.O."/>
            <person name="Kuo R.C."/>
            <person name="Labutti K."/>
            <person name="Haridas S."/>
            <person name="Kuo A."/>
            <person name="Salamov A."/>
            <person name="Ahrendt S.R."/>
            <person name="Lipzen A."/>
            <person name="Sullivan W."/>
            <person name="Andreopoulos W.B."/>
            <person name="Clum A."/>
            <person name="Lindquist E."/>
            <person name="Daum C."/>
            <person name="Ramamoorthy G.K."/>
            <person name="Gryganskyi A."/>
            <person name="Culley D."/>
            <person name="Magnuson J.K."/>
            <person name="James T.Y."/>
            <person name="O'Malley M.A."/>
            <person name="Stajich J.E."/>
            <person name="Spatafora J.W."/>
            <person name="Visel A."/>
            <person name="Grigoriev I.V."/>
        </authorList>
    </citation>
    <scope>NUCLEOTIDE SEQUENCE [LARGE SCALE GENOMIC DNA]</scope>
    <source>
        <strain evidence="3 4">NRRL 3301</strain>
    </source>
</reference>
<dbReference type="PANTHER" id="PTHR31841">
    <property type="entry name" value="PROTEIN FAM72A-RELATED"/>
    <property type="match status" value="1"/>
</dbReference>
<comment type="similarity">
    <text evidence="1">Belongs to the FAM72 family.</text>
</comment>
<accession>A0A1X2GE53</accession>
<feature type="region of interest" description="Disordered" evidence="2">
    <location>
        <begin position="608"/>
        <end position="631"/>
    </location>
</feature>
<comment type="caution">
    <text evidence="3">The sequence shown here is derived from an EMBL/GenBank/DDBJ whole genome shotgun (WGS) entry which is preliminary data.</text>
</comment>
<evidence type="ECO:0000256" key="2">
    <source>
        <dbReference type="SAM" id="MobiDB-lite"/>
    </source>
</evidence>
<dbReference type="Proteomes" id="UP000242146">
    <property type="component" value="Unassembled WGS sequence"/>
</dbReference>
<protein>
    <submittedName>
        <fullName evidence="3">Uncharacterized protein</fullName>
    </submittedName>
</protein>
<dbReference type="EMBL" id="MCGT01000020">
    <property type="protein sequence ID" value="ORX51673.1"/>
    <property type="molecule type" value="Genomic_DNA"/>
</dbReference>
<dbReference type="InterPro" id="IPR026768">
    <property type="entry name" value="YPEH2ZP"/>
</dbReference>
<feature type="region of interest" description="Disordered" evidence="2">
    <location>
        <begin position="203"/>
        <end position="222"/>
    </location>
</feature>
<proteinExistence type="inferred from homology"/>
<evidence type="ECO:0000256" key="1">
    <source>
        <dbReference type="ARBA" id="ARBA00006888"/>
    </source>
</evidence>
<keyword evidence="4" id="KW-1185">Reference proteome</keyword>
<dbReference type="GO" id="GO:0005829">
    <property type="term" value="C:cytosol"/>
    <property type="evidence" value="ECO:0007669"/>
    <property type="project" value="UniProtKB-ARBA"/>
</dbReference>
<dbReference type="PANTHER" id="PTHR31841:SF1">
    <property type="entry name" value="PROTEIN FAM72A-RELATED"/>
    <property type="match status" value="1"/>
</dbReference>
<evidence type="ECO:0000313" key="4">
    <source>
        <dbReference type="Proteomes" id="UP000242146"/>
    </source>
</evidence>
<gene>
    <name evidence="3" type="ORF">DM01DRAFT_1384390</name>
</gene>